<keyword evidence="3" id="KW-1185">Reference proteome</keyword>
<reference evidence="2 3" key="1">
    <citation type="submission" date="2018-11" db="EMBL/GenBank/DDBJ databases">
        <title>Characterization of surface water Dickeya isolates.</title>
        <authorList>
            <person name="Van Gijsegem F."/>
            <person name="Pedron J."/>
        </authorList>
    </citation>
    <scope>NUCLEOTIDE SEQUENCE [LARGE SCALE GENOMIC DNA]</scope>
    <source>
        <strain evidence="2 3">FVG10-MFV-A16</strain>
    </source>
</reference>
<organism evidence="2 3">
    <name type="scientific">Dickeya undicola</name>
    <dbReference type="NCBI Taxonomy" id="1577887"/>
    <lineage>
        <taxon>Bacteria</taxon>
        <taxon>Pseudomonadati</taxon>
        <taxon>Pseudomonadota</taxon>
        <taxon>Gammaproteobacteria</taxon>
        <taxon>Enterobacterales</taxon>
        <taxon>Pectobacteriaceae</taxon>
        <taxon>Dickeya</taxon>
    </lineage>
</organism>
<comment type="caution">
    <text evidence="2">The sequence shown here is derived from an EMBL/GenBank/DDBJ whole genome shotgun (WGS) entry which is preliminary data.</text>
</comment>
<dbReference type="PROSITE" id="PS51702">
    <property type="entry name" value="HTH_MU"/>
    <property type="match status" value="1"/>
</dbReference>
<proteinExistence type="predicted"/>
<evidence type="ECO:0000313" key="3">
    <source>
        <dbReference type="Proteomes" id="UP000271870"/>
    </source>
</evidence>
<accession>A0ABX9WPG6</accession>
<sequence length="58" mass="6696">MSIWLTAKECVDLPGLPRMEHNIRSRLDKRSGGNAELRRRREGSKAFEYHVDCLPDIA</sequence>
<name>A0ABX9WPG6_9GAMM</name>
<dbReference type="InterPro" id="IPR036388">
    <property type="entry name" value="WH-like_DNA-bd_sf"/>
</dbReference>
<dbReference type="InterPro" id="IPR009061">
    <property type="entry name" value="DNA-bd_dom_put_sf"/>
</dbReference>
<dbReference type="RefSeq" id="WP_148042064.1">
    <property type="nucleotide sequence ID" value="NZ_RJLS01000094.1"/>
</dbReference>
<dbReference type="SUPFAM" id="SSF46955">
    <property type="entry name" value="Putative DNA-binding domain"/>
    <property type="match status" value="1"/>
</dbReference>
<evidence type="ECO:0000259" key="1">
    <source>
        <dbReference type="PROSITE" id="PS51702"/>
    </source>
</evidence>
<protein>
    <recommendedName>
        <fullName evidence="1">HTH Mu-type domain-containing protein</fullName>
    </recommendedName>
</protein>
<feature type="domain" description="HTH Mu-type" evidence="1">
    <location>
        <begin position="1"/>
        <end position="58"/>
    </location>
</feature>
<dbReference type="Gene3D" id="1.10.10.10">
    <property type="entry name" value="Winged helix-like DNA-binding domain superfamily/Winged helix DNA-binding domain"/>
    <property type="match status" value="1"/>
</dbReference>
<dbReference type="Pfam" id="PF02316">
    <property type="entry name" value="HTH_Tnp_Mu_1"/>
    <property type="match status" value="1"/>
</dbReference>
<evidence type="ECO:0000313" key="2">
    <source>
        <dbReference type="EMBL" id="RNM16512.1"/>
    </source>
</evidence>
<dbReference type="Proteomes" id="UP000271870">
    <property type="component" value="Unassembled WGS sequence"/>
</dbReference>
<feature type="non-terminal residue" evidence="2">
    <location>
        <position position="58"/>
    </location>
</feature>
<dbReference type="EMBL" id="RJLS01000094">
    <property type="protein sequence ID" value="RNM16512.1"/>
    <property type="molecule type" value="Genomic_DNA"/>
</dbReference>
<gene>
    <name evidence="2" type="ORF">EFS38_20640</name>
</gene>
<dbReference type="InterPro" id="IPR003314">
    <property type="entry name" value="Mu-type_HTH"/>
</dbReference>